<gene>
    <name evidence="2" type="ORF">EIW28_12400</name>
</gene>
<reference evidence="2 3" key="1">
    <citation type="submission" date="2018-12" db="EMBL/GenBank/DDBJ databases">
        <title>Glycomyces sp. YIM 121974 draft genome.</title>
        <authorList>
            <person name="Li Q."/>
        </authorList>
    </citation>
    <scope>NUCLEOTIDE SEQUENCE [LARGE SCALE GENOMIC DNA]</scope>
    <source>
        <strain evidence="2 3">YIM 121974</strain>
    </source>
</reference>
<evidence type="ECO:0008006" key="4">
    <source>
        <dbReference type="Google" id="ProtNLM"/>
    </source>
</evidence>
<dbReference type="AlphaFoldDB" id="A0A426UY53"/>
<protein>
    <recommendedName>
        <fullName evidence="4">PE domain-containing protein</fullName>
    </recommendedName>
</protein>
<dbReference type="EMBL" id="RSEB01000003">
    <property type="protein sequence ID" value="RRR99499.1"/>
    <property type="molecule type" value="Genomic_DNA"/>
</dbReference>
<feature type="compositionally biased region" description="Basic residues" evidence="1">
    <location>
        <begin position="1"/>
        <end position="13"/>
    </location>
</feature>
<dbReference type="Pfam" id="PF10824">
    <property type="entry name" value="T7SS_ESX_EspC"/>
    <property type="match status" value="1"/>
</dbReference>
<keyword evidence="3" id="KW-1185">Reference proteome</keyword>
<proteinExistence type="predicted"/>
<evidence type="ECO:0000313" key="3">
    <source>
        <dbReference type="Proteomes" id="UP000277256"/>
    </source>
</evidence>
<dbReference type="Proteomes" id="UP000277256">
    <property type="component" value="Unassembled WGS sequence"/>
</dbReference>
<comment type="caution">
    <text evidence="2">The sequence shown here is derived from an EMBL/GenBank/DDBJ whole genome shotgun (WGS) entry which is preliminary data.</text>
</comment>
<dbReference type="InterPro" id="IPR022536">
    <property type="entry name" value="EspC"/>
</dbReference>
<organism evidence="2 3">
    <name type="scientific">Glycomyces terrestris</name>
    <dbReference type="NCBI Taxonomy" id="2493553"/>
    <lineage>
        <taxon>Bacteria</taxon>
        <taxon>Bacillati</taxon>
        <taxon>Actinomycetota</taxon>
        <taxon>Actinomycetes</taxon>
        <taxon>Glycomycetales</taxon>
        <taxon>Glycomycetaceae</taxon>
        <taxon>Glycomyces</taxon>
    </lineage>
</organism>
<evidence type="ECO:0000313" key="2">
    <source>
        <dbReference type="EMBL" id="RRR99499.1"/>
    </source>
</evidence>
<name>A0A426UY53_9ACTN</name>
<evidence type="ECO:0000256" key="1">
    <source>
        <dbReference type="SAM" id="MobiDB-lite"/>
    </source>
</evidence>
<feature type="compositionally biased region" description="Basic residues" evidence="1">
    <location>
        <begin position="27"/>
        <end position="58"/>
    </location>
</feature>
<dbReference type="GO" id="GO:0009306">
    <property type="term" value="P:protein secretion"/>
    <property type="evidence" value="ECO:0007669"/>
    <property type="project" value="InterPro"/>
</dbReference>
<sequence length="165" mass="18494">MQRPHHAPGRRAHLAGGRGGVPERQAQARRSRRRGRARHRRRRLRHRPGPPGRVRGRRGGAAVSGVQVDVQELWTHANHLRALQERFTAVLNASSHIAMSDDAYGQLCAMLPPILEERHRNQDEGVRTIAENYGLLADAIDECANAYEETDSLTADDFKHLEPGL</sequence>
<feature type="region of interest" description="Disordered" evidence="1">
    <location>
        <begin position="1"/>
        <end position="61"/>
    </location>
</feature>
<accession>A0A426UY53</accession>